<feature type="region of interest" description="Disordered" evidence="1">
    <location>
        <begin position="72"/>
        <end position="141"/>
    </location>
</feature>
<protein>
    <recommendedName>
        <fullName evidence="3">Nucleic-acid-binding protein from transposon X-element</fullName>
    </recommendedName>
</protein>
<feature type="compositionally biased region" description="Polar residues" evidence="1">
    <location>
        <begin position="97"/>
        <end position="141"/>
    </location>
</feature>
<reference evidence="2" key="2">
    <citation type="submission" date="2014-07" db="EMBL/GenBank/DDBJ databases">
        <authorList>
            <person name="Hull J."/>
        </authorList>
    </citation>
    <scope>NUCLEOTIDE SEQUENCE</scope>
</reference>
<feature type="non-terminal residue" evidence="2">
    <location>
        <position position="364"/>
    </location>
</feature>
<feature type="compositionally biased region" description="Polar residues" evidence="1">
    <location>
        <begin position="79"/>
        <end position="90"/>
    </location>
</feature>
<dbReference type="EMBL" id="GBHO01001256">
    <property type="protein sequence ID" value="JAG42348.1"/>
    <property type="molecule type" value="Transcribed_RNA"/>
</dbReference>
<feature type="region of interest" description="Disordered" evidence="1">
    <location>
        <begin position="40"/>
        <end position="60"/>
    </location>
</feature>
<feature type="compositionally biased region" description="Polar residues" evidence="1">
    <location>
        <begin position="45"/>
        <end position="60"/>
    </location>
</feature>
<evidence type="ECO:0000256" key="1">
    <source>
        <dbReference type="SAM" id="MobiDB-lite"/>
    </source>
</evidence>
<reference evidence="2" key="1">
    <citation type="journal article" date="2014" name="PLoS ONE">
        <title>Transcriptome-Based Identification of ABC Transporters in the Western Tarnished Plant Bug Lygus hesperus.</title>
        <authorList>
            <person name="Hull J.J."/>
            <person name="Chaney K."/>
            <person name="Geib S.M."/>
            <person name="Fabrick J.A."/>
            <person name="Brent C.S."/>
            <person name="Walsh D."/>
            <person name="Lavine L.C."/>
        </authorList>
    </citation>
    <scope>NUCLEOTIDE SEQUENCE</scope>
</reference>
<sequence>DSEDTLAQEAGGSLHLLADVASVKQAFSDQAEHLQPFYGFEANDNLPNPNLQPFNGFKTNDNSEYFDKLLRYTMGNEGPPNSGQPTSDQPSTRHRTQLTSPSPGISLSAPTQPSDTKSETQSKVPSSEIIQNSSDQSDLPLQTSISKSEFGIVIKKRSYPDNHSGDRIILLDSKLSSCLTERDMGNYLIKTKLDVVKFQKTGRKRFVIVSKNKETCDAIASLSFFSDNFVANYPSSETEFVGVIKTDKYYNIVEEFDPQQNPDINSLNYICSYKNGSPSKTNSVRLHFRGTSPRKVVKIGPRVFQVEKYIPKIRVCGSCHRYGHLTNACKSQPRCKHCGSSNSEHACDTLETKCLACLKIDHVV</sequence>
<feature type="non-terminal residue" evidence="2">
    <location>
        <position position="1"/>
    </location>
</feature>
<gene>
    <name evidence="2" type="ORF">CM83_50899</name>
</gene>
<dbReference type="AlphaFoldDB" id="A0A0A9ZFV0"/>
<evidence type="ECO:0000313" key="2">
    <source>
        <dbReference type="EMBL" id="JAG42348.1"/>
    </source>
</evidence>
<evidence type="ECO:0008006" key="3">
    <source>
        <dbReference type="Google" id="ProtNLM"/>
    </source>
</evidence>
<proteinExistence type="predicted"/>
<name>A0A0A9ZFV0_LYGHE</name>
<organism evidence="2">
    <name type="scientific">Lygus hesperus</name>
    <name type="common">Western plant bug</name>
    <dbReference type="NCBI Taxonomy" id="30085"/>
    <lineage>
        <taxon>Eukaryota</taxon>
        <taxon>Metazoa</taxon>
        <taxon>Ecdysozoa</taxon>
        <taxon>Arthropoda</taxon>
        <taxon>Hexapoda</taxon>
        <taxon>Insecta</taxon>
        <taxon>Pterygota</taxon>
        <taxon>Neoptera</taxon>
        <taxon>Paraneoptera</taxon>
        <taxon>Hemiptera</taxon>
        <taxon>Heteroptera</taxon>
        <taxon>Panheteroptera</taxon>
        <taxon>Cimicomorpha</taxon>
        <taxon>Miridae</taxon>
        <taxon>Mirini</taxon>
        <taxon>Lygus</taxon>
    </lineage>
</organism>
<accession>A0A0A9ZFV0</accession>